<reference evidence="2" key="1">
    <citation type="submission" date="2018-08" db="EMBL/GenBank/DDBJ databases">
        <authorList>
            <person name="Im W.T."/>
        </authorList>
    </citation>
    <scope>NUCLEOTIDE SEQUENCE [LARGE SCALE GENOMIC DNA]</scope>
    <source>
        <strain evidence="2">LA-28</strain>
    </source>
</reference>
<comment type="caution">
    <text evidence="1">The sequence shown here is derived from an EMBL/GenBank/DDBJ whole genome shotgun (WGS) entry which is preliminary data.</text>
</comment>
<proteinExistence type="predicted"/>
<keyword evidence="2" id="KW-1185">Reference proteome</keyword>
<dbReference type="AlphaFoldDB" id="A0A371XD15"/>
<protein>
    <submittedName>
        <fullName evidence="1">Uncharacterized protein</fullName>
    </submittedName>
</protein>
<accession>A0A371XD15</accession>
<gene>
    <name evidence="1" type="ORF">DY251_13225</name>
</gene>
<evidence type="ECO:0000313" key="2">
    <source>
        <dbReference type="Proteomes" id="UP000262379"/>
    </source>
</evidence>
<sequence length="60" mass="6509">MGPMRFAFCGFPQLGAFFTFRLLETQIELFVDLAAKKTNIGALAAVWAAFLVPATPTSGR</sequence>
<name>A0A371XD15_9HYPH</name>
<dbReference type="Proteomes" id="UP000262379">
    <property type="component" value="Unassembled WGS sequence"/>
</dbReference>
<evidence type="ECO:0000313" key="1">
    <source>
        <dbReference type="EMBL" id="RFC67121.1"/>
    </source>
</evidence>
<dbReference type="EMBL" id="QURN01000009">
    <property type="protein sequence ID" value="RFC67121.1"/>
    <property type="molecule type" value="Genomic_DNA"/>
</dbReference>
<organism evidence="1 2">
    <name type="scientific">Mesorhizobium denitrificans</name>
    <dbReference type="NCBI Taxonomy" id="2294114"/>
    <lineage>
        <taxon>Bacteria</taxon>
        <taxon>Pseudomonadati</taxon>
        <taxon>Pseudomonadota</taxon>
        <taxon>Alphaproteobacteria</taxon>
        <taxon>Hyphomicrobiales</taxon>
        <taxon>Phyllobacteriaceae</taxon>
        <taxon>Mesorhizobium</taxon>
    </lineage>
</organism>